<dbReference type="InterPro" id="IPR038576">
    <property type="entry name" value="Methyltransf_Zn-bd_dom_put_sf"/>
</dbReference>
<reference evidence="3 4" key="1">
    <citation type="submission" date="2022-04" db="EMBL/GenBank/DDBJ databases">
        <title>Streptomyces sp. nov. LCR6-01 isolated from Lichen of Dirinaria sp.</title>
        <authorList>
            <person name="Kanchanasin P."/>
            <person name="Tanasupawat S."/>
            <person name="Phongsopitanun W."/>
        </authorList>
    </citation>
    <scope>NUCLEOTIDE SEQUENCE [LARGE SCALE GENOMIC DNA]</scope>
    <source>
        <strain evidence="3 4">LCR6-01</strain>
    </source>
</reference>
<dbReference type="GO" id="GO:0008168">
    <property type="term" value="F:methyltransferase activity"/>
    <property type="evidence" value="ECO:0007669"/>
    <property type="project" value="UniProtKB-KW"/>
</dbReference>
<dbReference type="PANTHER" id="PTHR43861:SF5">
    <property type="entry name" value="BLL5978 PROTEIN"/>
    <property type="match status" value="1"/>
</dbReference>
<feature type="domain" description="C-methyltransferase" evidence="2">
    <location>
        <begin position="263"/>
        <end position="419"/>
    </location>
</feature>
<dbReference type="Gene3D" id="6.20.50.110">
    <property type="entry name" value="Methyltransferase, zinc-binding domain"/>
    <property type="match status" value="1"/>
</dbReference>
<dbReference type="Pfam" id="PF13489">
    <property type="entry name" value="Methyltransf_23"/>
    <property type="match status" value="1"/>
</dbReference>
<dbReference type="Pfam" id="PF08484">
    <property type="entry name" value="Methyltransf_14"/>
    <property type="match status" value="1"/>
</dbReference>
<dbReference type="InterPro" id="IPR013630">
    <property type="entry name" value="Methyltransf_Zn-bd_dom_put"/>
</dbReference>
<organism evidence="3 4">
    <name type="scientific">Streptomyces lichenis</name>
    <dbReference type="NCBI Taxonomy" id="2306967"/>
    <lineage>
        <taxon>Bacteria</taxon>
        <taxon>Bacillati</taxon>
        <taxon>Actinomycetota</taxon>
        <taxon>Actinomycetes</taxon>
        <taxon>Kitasatosporales</taxon>
        <taxon>Streptomycetaceae</taxon>
        <taxon>Streptomyces</taxon>
    </lineage>
</organism>
<sequence>MSTHDRTPESTDDVVRYVTTCRVCGSEEWQEVVSFGEVPLANGFLEVTDSVAQERAYPLEVISCRECRLLSLTAVVDPQVLYRTYSYVTSDSETMARHMRTVAELARDRYGLAEGDLVVELGSNTGDQLLAFREAVGARVLGVDPARNLARIAEDRGVPTLPDYFDSATARAVAGEHGKASLILGRHVFAHIDDVADVLAGARELLTEDGLFTIEVPYAVDLVERLAFDTIYHEHLSYFLISTLDRLFSRHGLRTVDVERLAVHGGSVLVSAGRADGRWQTSERVRELIAAERDGGYLSDARYEAFATRVRRTCADLTALVRGLVAQGHRVAGYGASAKGTTLLNICGLSSEELEFCTDTTPQKQGRLTPGTHIPVLAPGDVTEQPDYYLLLAWNYAEEILAKESRFLNEHGGFIVPVPEPTVRTGAVSAK</sequence>
<dbReference type="InterPro" id="IPR029063">
    <property type="entry name" value="SAM-dependent_MTases_sf"/>
</dbReference>
<dbReference type="InterPro" id="IPR013691">
    <property type="entry name" value="MeTrfase_14"/>
</dbReference>
<dbReference type="PANTHER" id="PTHR43861">
    <property type="entry name" value="TRANS-ACONITATE 2-METHYLTRANSFERASE-RELATED"/>
    <property type="match status" value="1"/>
</dbReference>
<dbReference type="Gene3D" id="3.40.50.720">
    <property type="entry name" value="NAD(P)-binding Rossmann-like Domain"/>
    <property type="match status" value="1"/>
</dbReference>
<feature type="domain" description="Methyltransferase putative zinc binding" evidence="1">
    <location>
        <begin position="21"/>
        <end position="82"/>
    </location>
</feature>
<evidence type="ECO:0000313" key="4">
    <source>
        <dbReference type="Proteomes" id="UP001522868"/>
    </source>
</evidence>
<keyword evidence="3" id="KW-0489">Methyltransferase</keyword>
<dbReference type="RefSeq" id="WP_248635204.1">
    <property type="nucleotide sequence ID" value="NZ_JALPTH010000018.1"/>
</dbReference>
<dbReference type="Gene3D" id="6.10.250.3100">
    <property type="match status" value="1"/>
</dbReference>
<dbReference type="GO" id="GO:0032259">
    <property type="term" value="P:methylation"/>
    <property type="evidence" value="ECO:0007669"/>
    <property type="project" value="UniProtKB-KW"/>
</dbReference>
<protein>
    <submittedName>
        <fullName evidence="3">Class I SAM-dependent methyltransferase</fullName>
    </submittedName>
</protein>
<evidence type="ECO:0000259" key="1">
    <source>
        <dbReference type="Pfam" id="PF08421"/>
    </source>
</evidence>
<dbReference type="EMBL" id="JALPTH010000018">
    <property type="protein sequence ID" value="MCK8679508.1"/>
    <property type="molecule type" value="Genomic_DNA"/>
</dbReference>
<keyword evidence="4" id="KW-1185">Reference proteome</keyword>
<comment type="caution">
    <text evidence="3">The sequence shown here is derived from an EMBL/GenBank/DDBJ whole genome shotgun (WGS) entry which is preliminary data.</text>
</comment>
<evidence type="ECO:0000259" key="2">
    <source>
        <dbReference type="Pfam" id="PF08484"/>
    </source>
</evidence>
<name>A0ABT0IDU9_9ACTN</name>
<dbReference type="Gene3D" id="3.40.50.150">
    <property type="entry name" value="Vaccinia Virus protein VP39"/>
    <property type="match status" value="1"/>
</dbReference>
<dbReference type="Proteomes" id="UP001522868">
    <property type="component" value="Unassembled WGS sequence"/>
</dbReference>
<keyword evidence="3" id="KW-0808">Transferase</keyword>
<evidence type="ECO:0000313" key="3">
    <source>
        <dbReference type="EMBL" id="MCK8679508.1"/>
    </source>
</evidence>
<gene>
    <name evidence="3" type="ORF">M1O15_19345</name>
</gene>
<dbReference type="SUPFAM" id="SSF53335">
    <property type="entry name" value="S-adenosyl-L-methionine-dependent methyltransferases"/>
    <property type="match status" value="1"/>
</dbReference>
<dbReference type="CDD" id="cd02440">
    <property type="entry name" value="AdoMet_MTases"/>
    <property type="match status" value="1"/>
</dbReference>
<accession>A0ABT0IDU9</accession>
<proteinExistence type="predicted"/>
<dbReference type="Pfam" id="PF08421">
    <property type="entry name" value="Methyltransf_13"/>
    <property type="match status" value="1"/>
</dbReference>